<keyword evidence="2" id="KW-1185">Reference proteome</keyword>
<reference evidence="1 2" key="1">
    <citation type="submission" date="2024-03" db="EMBL/GenBank/DDBJ databases">
        <authorList>
            <person name="Martinez-Hernandez J."/>
        </authorList>
    </citation>
    <scope>NUCLEOTIDE SEQUENCE [LARGE SCALE GENOMIC DNA]</scope>
</reference>
<protein>
    <submittedName>
        <fullName evidence="1">Uncharacterized protein</fullName>
    </submittedName>
</protein>
<dbReference type="EMBL" id="CAXHTB010000017">
    <property type="protein sequence ID" value="CAL0323324.1"/>
    <property type="molecule type" value="Genomic_DNA"/>
</dbReference>
<comment type="caution">
    <text evidence="1">The sequence shown here is derived from an EMBL/GenBank/DDBJ whole genome shotgun (WGS) entry which is preliminary data.</text>
</comment>
<accession>A0AAV1XP35</accession>
<proteinExistence type="predicted"/>
<evidence type="ECO:0000313" key="1">
    <source>
        <dbReference type="EMBL" id="CAL0323324.1"/>
    </source>
</evidence>
<gene>
    <name evidence="1" type="ORF">LLUT_LOCUS24384</name>
</gene>
<dbReference type="AlphaFoldDB" id="A0AAV1XP35"/>
<sequence length="87" mass="9606">MNIEEGKKYQIVFYVKALATSDLQISFTGANDAFVSEYAVWKEDAGLGSLLDAVAPHQSSLDNAAEKMNVKSAMCVRDRRMVRSSET</sequence>
<organism evidence="1 2">
    <name type="scientific">Lupinus luteus</name>
    <name type="common">European yellow lupine</name>
    <dbReference type="NCBI Taxonomy" id="3873"/>
    <lineage>
        <taxon>Eukaryota</taxon>
        <taxon>Viridiplantae</taxon>
        <taxon>Streptophyta</taxon>
        <taxon>Embryophyta</taxon>
        <taxon>Tracheophyta</taxon>
        <taxon>Spermatophyta</taxon>
        <taxon>Magnoliopsida</taxon>
        <taxon>eudicotyledons</taxon>
        <taxon>Gunneridae</taxon>
        <taxon>Pentapetalae</taxon>
        <taxon>rosids</taxon>
        <taxon>fabids</taxon>
        <taxon>Fabales</taxon>
        <taxon>Fabaceae</taxon>
        <taxon>Papilionoideae</taxon>
        <taxon>50 kb inversion clade</taxon>
        <taxon>genistoids sensu lato</taxon>
        <taxon>core genistoids</taxon>
        <taxon>Genisteae</taxon>
        <taxon>Lupinus</taxon>
    </lineage>
</organism>
<evidence type="ECO:0000313" key="2">
    <source>
        <dbReference type="Proteomes" id="UP001497480"/>
    </source>
</evidence>
<dbReference type="Proteomes" id="UP001497480">
    <property type="component" value="Unassembled WGS sequence"/>
</dbReference>
<name>A0AAV1XP35_LUPLU</name>